<dbReference type="Proteomes" id="UP000602260">
    <property type="component" value="Unassembled WGS sequence"/>
</dbReference>
<dbReference type="RefSeq" id="WP_186879216.1">
    <property type="nucleotide sequence ID" value="NZ_JACOPN010000010.1"/>
</dbReference>
<evidence type="ECO:0000313" key="3">
    <source>
        <dbReference type="Proteomes" id="UP000602260"/>
    </source>
</evidence>
<name>A0A8J6J5J6_9FIRM</name>
<accession>A0A8J6J5J6</accession>
<gene>
    <name evidence="2" type="ORF">H8S55_12565</name>
</gene>
<dbReference type="AlphaFoldDB" id="A0A8J6J5J6"/>
<dbReference type="EMBL" id="JACOPN010000010">
    <property type="protein sequence ID" value="MBC5718134.1"/>
    <property type="molecule type" value="Genomic_DNA"/>
</dbReference>
<evidence type="ECO:0000259" key="1">
    <source>
        <dbReference type="Pfam" id="PF14130"/>
    </source>
</evidence>
<feature type="domain" description="CD-NTase associated protein 4-like DNA endonuclease" evidence="1">
    <location>
        <begin position="15"/>
        <end position="210"/>
    </location>
</feature>
<evidence type="ECO:0000313" key="2">
    <source>
        <dbReference type="EMBL" id="MBC5718134.1"/>
    </source>
</evidence>
<proteinExistence type="predicted"/>
<keyword evidence="3" id="KW-1185">Reference proteome</keyword>
<reference evidence="2" key="1">
    <citation type="submission" date="2020-08" db="EMBL/GenBank/DDBJ databases">
        <title>Genome public.</title>
        <authorList>
            <person name="Liu C."/>
            <person name="Sun Q."/>
        </authorList>
    </citation>
    <scope>NUCLEOTIDE SEQUENCE</scope>
    <source>
        <strain evidence="2">BX5</strain>
    </source>
</reference>
<dbReference type="InterPro" id="IPR025382">
    <property type="entry name" value="Cap4-like_endonuclease_dom"/>
</dbReference>
<dbReference type="Pfam" id="PF14130">
    <property type="entry name" value="Cap4_nuclease"/>
    <property type="match status" value="1"/>
</dbReference>
<organism evidence="2 3">
    <name type="scientific">Flintibacter faecis</name>
    <dbReference type="NCBI Taxonomy" id="2763047"/>
    <lineage>
        <taxon>Bacteria</taxon>
        <taxon>Bacillati</taxon>
        <taxon>Bacillota</taxon>
        <taxon>Clostridia</taxon>
        <taxon>Eubacteriales</taxon>
        <taxon>Flintibacter</taxon>
    </lineage>
</organism>
<sequence length="355" mass="40434">MSLGDLISSCHKEIAGSRTKNRLTIQISYAIQLIMDFYSTDFLVMMDYIEDVSVISDPDNPSAIHLYQIKTKSTDRQYLLSAVIKDEWFQKLYRNALKYSGYVDSASLVCNTDIVVSGTEVFPNERTGLDDKAIEENIKKIRKAIAKDQNVNEADIDLSKFFFVRSLLSTKNHKAEVEHEFQDFLLGQDANLQVATAKSIFTVLYDELDKRFNEEINEDCTDVQEIMSKKGLDGRTIKEIISCGLAIQIPAPEKLFSDFNVASISARRRYSSKYQQIKMDMYSNISAFVALKKTLLEFIESENQNGIDDMVGLFNAVYAKASDCDFVPTCYQDEYYLKTLIMILIYKYCYGGVGT</sequence>
<protein>
    <submittedName>
        <fullName evidence="2">DUF4297 domain-containing protein</fullName>
    </submittedName>
</protein>
<comment type="caution">
    <text evidence="2">The sequence shown here is derived from an EMBL/GenBank/DDBJ whole genome shotgun (WGS) entry which is preliminary data.</text>
</comment>
<dbReference type="GO" id="GO:0004518">
    <property type="term" value="F:nuclease activity"/>
    <property type="evidence" value="ECO:0007669"/>
    <property type="project" value="InterPro"/>
</dbReference>